<dbReference type="Gene3D" id="2.40.50.1020">
    <property type="entry name" value="LytTr DNA-binding domain"/>
    <property type="match status" value="1"/>
</dbReference>
<dbReference type="RefSeq" id="WP_151692884.1">
    <property type="nucleotide sequence ID" value="NZ_BMGX01000002.1"/>
</dbReference>
<dbReference type="AlphaFoldDB" id="A0A6L3ZJJ6"/>
<dbReference type="GO" id="GO:0003677">
    <property type="term" value="F:DNA binding"/>
    <property type="evidence" value="ECO:0007669"/>
    <property type="project" value="InterPro"/>
</dbReference>
<feature type="domain" description="HTH LytTR-type" evidence="1">
    <location>
        <begin position="23"/>
        <end position="120"/>
    </location>
</feature>
<dbReference type="EMBL" id="WBVQ01000001">
    <property type="protein sequence ID" value="KAB2818196.1"/>
    <property type="molecule type" value="Genomic_DNA"/>
</dbReference>
<keyword evidence="3" id="KW-1185">Reference proteome</keyword>
<dbReference type="SMART" id="SM00850">
    <property type="entry name" value="LytTR"/>
    <property type="match status" value="1"/>
</dbReference>
<comment type="caution">
    <text evidence="2">The sequence shown here is derived from an EMBL/GenBank/DDBJ whole genome shotgun (WGS) entry which is preliminary data.</text>
</comment>
<name>A0A6L3ZJJ6_9FLAO</name>
<dbReference type="Pfam" id="PF04397">
    <property type="entry name" value="LytTR"/>
    <property type="match status" value="1"/>
</dbReference>
<dbReference type="Proteomes" id="UP000484164">
    <property type="component" value="Unassembled WGS sequence"/>
</dbReference>
<reference evidence="2 3" key="1">
    <citation type="submission" date="2019-10" db="EMBL/GenBank/DDBJ databases">
        <title>Genome sequence of Phaeocystidibacter marisrubri JCM30614 (type strain).</title>
        <authorList>
            <person name="Bowman J.P."/>
        </authorList>
    </citation>
    <scope>NUCLEOTIDE SEQUENCE [LARGE SCALE GENOMIC DNA]</scope>
    <source>
        <strain evidence="2 3">JCM 30614</strain>
    </source>
</reference>
<accession>A0A6L3ZJJ6</accession>
<dbReference type="OrthoDB" id="1118393at2"/>
<evidence type="ECO:0000259" key="1">
    <source>
        <dbReference type="SMART" id="SM00850"/>
    </source>
</evidence>
<gene>
    <name evidence="2" type="ORF">F8C82_07290</name>
</gene>
<sequence length="123" mass="14165">MAYSNCSDMEGCQTFVFLRIGASHFRSVKFSDIVLIESDQPRKLKIYFKNESDIKSEVIRKTLSKISDELPNCFWRINRKTIVNSKHVNTVSDKFDYVQVGSLLLDVGPSFRSKLRAILNVLE</sequence>
<protein>
    <submittedName>
        <fullName evidence="2">LytTR family transcriptional regulator</fullName>
    </submittedName>
</protein>
<dbReference type="InterPro" id="IPR007492">
    <property type="entry name" value="LytTR_DNA-bd_dom"/>
</dbReference>
<evidence type="ECO:0000313" key="3">
    <source>
        <dbReference type="Proteomes" id="UP000484164"/>
    </source>
</evidence>
<proteinExistence type="predicted"/>
<organism evidence="2 3">
    <name type="scientific">Phaeocystidibacter marisrubri</name>
    <dbReference type="NCBI Taxonomy" id="1577780"/>
    <lineage>
        <taxon>Bacteria</taxon>
        <taxon>Pseudomonadati</taxon>
        <taxon>Bacteroidota</taxon>
        <taxon>Flavobacteriia</taxon>
        <taxon>Flavobacteriales</taxon>
        <taxon>Phaeocystidibacteraceae</taxon>
        <taxon>Phaeocystidibacter</taxon>
    </lineage>
</organism>
<evidence type="ECO:0000313" key="2">
    <source>
        <dbReference type="EMBL" id="KAB2818196.1"/>
    </source>
</evidence>